<organism evidence="1 2">
    <name type="scientific">Nephila pilipes</name>
    <name type="common">Giant wood spider</name>
    <name type="synonym">Nephila maculata</name>
    <dbReference type="NCBI Taxonomy" id="299642"/>
    <lineage>
        <taxon>Eukaryota</taxon>
        <taxon>Metazoa</taxon>
        <taxon>Ecdysozoa</taxon>
        <taxon>Arthropoda</taxon>
        <taxon>Chelicerata</taxon>
        <taxon>Arachnida</taxon>
        <taxon>Araneae</taxon>
        <taxon>Araneomorphae</taxon>
        <taxon>Entelegynae</taxon>
        <taxon>Araneoidea</taxon>
        <taxon>Nephilidae</taxon>
        <taxon>Nephila</taxon>
    </lineage>
</organism>
<dbReference type="EMBL" id="BMAW01051193">
    <property type="protein sequence ID" value="GFS79138.1"/>
    <property type="molecule type" value="Genomic_DNA"/>
</dbReference>
<evidence type="ECO:0000313" key="1">
    <source>
        <dbReference type="EMBL" id="GFS79138.1"/>
    </source>
</evidence>
<accession>A0A8X6T7C9</accession>
<gene>
    <name evidence="1" type="ORF">NPIL_443851</name>
</gene>
<reference evidence="1" key="1">
    <citation type="submission" date="2020-08" db="EMBL/GenBank/DDBJ databases">
        <title>Multicomponent nature underlies the extraordinary mechanical properties of spider dragline silk.</title>
        <authorList>
            <person name="Kono N."/>
            <person name="Nakamura H."/>
            <person name="Mori M."/>
            <person name="Yoshida Y."/>
            <person name="Ohtoshi R."/>
            <person name="Malay A.D."/>
            <person name="Moran D.A.P."/>
            <person name="Tomita M."/>
            <person name="Numata K."/>
            <person name="Arakawa K."/>
        </authorList>
    </citation>
    <scope>NUCLEOTIDE SEQUENCE</scope>
</reference>
<proteinExistence type="predicted"/>
<dbReference type="Proteomes" id="UP000887013">
    <property type="component" value="Unassembled WGS sequence"/>
</dbReference>
<sequence>MLDSREPSDPYRHLCVVRLSVFRSSKKKKRFELISILNSFINATRENVMQYFDQRVVSSKRPIGGRRIDPRHASRVALPAFHHAASHGTPVRHRANFKRQVSSHSCSGLASFSLSPSPALPYPRDCGRRRDLFPHVSLLLGCSVIDQRIESSVFLFLVMWLARKVMVFGE</sequence>
<name>A0A8X6T7C9_NEPPI</name>
<comment type="caution">
    <text evidence="1">The sequence shown here is derived from an EMBL/GenBank/DDBJ whole genome shotgun (WGS) entry which is preliminary data.</text>
</comment>
<dbReference type="AlphaFoldDB" id="A0A8X6T7C9"/>
<protein>
    <submittedName>
        <fullName evidence="1">Uncharacterized protein</fullName>
    </submittedName>
</protein>
<evidence type="ECO:0000313" key="2">
    <source>
        <dbReference type="Proteomes" id="UP000887013"/>
    </source>
</evidence>
<keyword evidence="2" id="KW-1185">Reference proteome</keyword>